<accession>A0ABQ5DR79</accession>
<gene>
    <name evidence="1" type="ORF">Tco_0941555</name>
</gene>
<protein>
    <submittedName>
        <fullName evidence="1">Uncharacterized protein</fullName>
    </submittedName>
</protein>
<sequence length="273" mass="31782">MVKEGIVLGHKISKFSIEVDKAKVDIIAKLRYLTSVKGIRSFLGHAGFYRSKQDAKPRLIRWVLLLQEFTIKSKDKNGTKNLTAHHLSRLENPGLEELNEKAIHDSFPDEHLMAIHVRETEDEPWLVYSQDLITTSDTIPLSSYDQIFTLGHLNYGWTKSSINQETREMDEKINQGRILKAGYRVTTPQKLCRNLLKASMVIMELFSDWYRNMMYELKNSMNPDHREVFEDAVKRQEMEIVRQEEISILEEELESYKTSKFDELEKAKAKASS</sequence>
<dbReference type="Proteomes" id="UP001151760">
    <property type="component" value="Unassembled WGS sequence"/>
</dbReference>
<name>A0ABQ5DR79_9ASTR</name>
<reference evidence="1" key="1">
    <citation type="journal article" date="2022" name="Int. J. Mol. Sci.">
        <title>Draft Genome of Tanacetum Coccineum: Genomic Comparison of Closely Related Tanacetum-Family Plants.</title>
        <authorList>
            <person name="Yamashiro T."/>
            <person name="Shiraishi A."/>
            <person name="Nakayama K."/>
            <person name="Satake H."/>
        </authorList>
    </citation>
    <scope>NUCLEOTIDE SEQUENCE</scope>
</reference>
<proteinExistence type="predicted"/>
<dbReference type="SUPFAM" id="SSF56672">
    <property type="entry name" value="DNA/RNA polymerases"/>
    <property type="match status" value="1"/>
</dbReference>
<dbReference type="EMBL" id="BQNB010015582">
    <property type="protein sequence ID" value="GJT41690.1"/>
    <property type="molecule type" value="Genomic_DNA"/>
</dbReference>
<comment type="caution">
    <text evidence="1">The sequence shown here is derived from an EMBL/GenBank/DDBJ whole genome shotgun (WGS) entry which is preliminary data.</text>
</comment>
<dbReference type="PANTHER" id="PTHR34072:SF57">
    <property type="entry name" value="RNA-DIRECTED DNA POLYMERASE"/>
    <property type="match status" value="1"/>
</dbReference>
<reference evidence="1" key="2">
    <citation type="submission" date="2022-01" db="EMBL/GenBank/DDBJ databases">
        <authorList>
            <person name="Yamashiro T."/>
            <person name="Shiraishi A."/>
            <person name="Satake H."/>
            <person name="Nakayama K."/>
        </authorList>
    </citation>
    <scope>NUCLEOTIDE SEQUENCE</scope>
</reference>
<organism evidence="1 2">
    <name type="scientific">Tanacetum coccineum</name>
    <dbReference type="NCBI Taxonomy" id="301880"/>
    <lineage>
        <taxon>Eukaryota</taxon>
        <taxon>Viridiplantae</taxon>
        <taxon>Streptophyta</taxon>
        <taxon>Embryophyta</taxon>
        <taxon>Tracheophyta</taxon>
        <taxon>Spermatophyta</taxon>
        <taxon>Magnoliopsida</taxon>
        <taxon>eudicotyledons</taxon>
        <taxon>Gunneridae</taxon>
        <taxon>Pentapetalae</taxon>
        <taxon>asterids</taxon>
        <taxon>campanulids</taxon>
        <taxon>Asterales</taxon>
        <taxon>Asteraceae</taxon>
        <taxon>Asteroideae</taxon>
        <taxon>Anthemideae</taxon>
        <taxon>Anthemidinae</taxon>
        <taxon>Tanacetum</taxon>
    </lineage>
</organism>
<keyword evidence="2" id="KW-1185">Reference proteome</keyword>
<evidence type="ECO:0000313" key="1">
    <source>
        <dbReference type="EMBL" id="GJT41690.1"/>
    </source>
</evidence>
<evidence type="ECO:0000313" key="2">
    <source>
        <dbReference type="Proteomes" id="UP001151760"/>
    </source>
</evidence>
<dbReference type="PANTHER" id="PTHR34072">
    <property type="entry name" value="ENZYMATIC POLYPROTEIN-RELATED"/>
    <property type="match status" value="1"/>
</dbReference>
<dbReference type="InterPro" id="IPR043502">
    <property type="entry name" value="DNA/RNA_pol_sf"/>
</dbReference>